<dbReference type="STRING" id="1415166.NONO_c11210"/>
<dbReference type="InterPro" id="IPR051794">
    <property type="entry name" value="PG_Endopeptidase_C40"/>
</dbReference>
<keyword evidence="2" id="KW-0645">Protease</keyword>
<evidence type="ECO:0000256" key="4">
    <source>
        <dbReference type="ARBA" id="ARBA00022807"/>
    </source>
</evidence>
<dbReference type="InterPro" id="IPR010310">
    <property type="entry name" value="T7SS_ESAT-6-like"/>
</dbReference>
<dbReference type="GO" id="GO:0008234">
    <property type="term" value="F:cysteine-type peptidase activity"/>
    <property type="evidence" value="ECO:0007669"/>
    <property type="project" value="UniProtKB-KW"/>
</dbReference>
<dbReference type="Pfam" id="PF06013">
    <property type="entry name" value="WXG100"/>
    <property type="match status" value="1"/>
</dbReference>
<keyword evidence="3" id="KW-0378">Hydrolase</keyword>
<sequence>MTGVIDLDVLAKPLIDLLTSFGSGVLPADGPADALRQVSTHLDGIHQAGSSSINQMTNAWNGRGGDAAMDKAMKVQTSAASISDRGNDMADVVSQAAATVQTGQKELDGIVQSFVGSVQALGPAVTTPPGLATVVSSAIDHFGQALGVVGRVRSDLDTHTASMSELTPPPPTPSTAGTPVAAASAAAPMLSTGAQQASSLMGGLLSSGGSMMSSMTSPASMSTSSKSNSGGKTTPGANQSETKPGKHGGVMITLPDGSQVEAPNQKAATAVTKAISACGTPYVWGGNSPGSGLDCSGLTKWAYGEAGVDLPRLACDQSQGATPVSPGDVEPGDLAIWDGHVAMVVGNGQMVEAGDPVQIDPIRTENMGMAFHGFYRPTS</sequence>
<feature type="region of interest" description="Disordered" evidence="5">
    <location>
        <begin position="208"/>
        <end position="257"/>
    </location>
</feature>
<evidence type="ECO:0000256" key="5">
    <source>
        <dbReference type="SAM" id="MobiDB-lite"/>
    </source>
</evidence>
<evidence type="ECO:0000313" key="7">
    <source>
        <dbReference type="EMBL" id="AHH15928.1"/>
    </source>
</evidence>
<gene>
    <name evidence="7" type="ORF">NONO_c11210</name>
</gene>
<feature type="compositionally biased region" description="Low complexity" evidence="5">
    <location>
        <begin position="208"/>
        <end position="236"/>
    </location>
</feature>
<dbReference type="GO" id="GO:0006508">
    <property type="term" value="P:proteolysis"/>
    <property type="evidence" value="ECO:0007669"/>
    <property type="project" value="UniProtKB-KW"/>
</dbReference>
<evidence type="ECO:0000313" key="8">
    <source>
        <dbReference type="Proteomes" id="UP000019150"/>
    </source>
</evidence>
<reference evidence="7 8" key="1">
    <citation type="journal article" date="2014" name="Appl. Environ. Microbiol.">
        <title>Insights into the Microbial Degradation of Rubber and Gutta-Percha by Analysis of the Complete Genome of Nocardia nova SH22a.</title>
        <authorList>
            <person name="Luo Q."/>
            <person name="Hiessl S."/>
            <person name="Poehlein A."/>
            <person name="Daniel R."/>
            <person name="Steinbuchel A."/>
        </authorList>
    </citation>
    <scope>NUCLEOTIDE SEQUENCE [LARGE SCALE GENOMIC DNA]</scope>
    <source>
        <strain evidence="7">SH22a</strain>
    </source>
</reference>
<organism evidence="7 8">
    <name type="scientific">Nocardia nova SH22a</name>
    <dbReference type="NCBI Taxonomy" id="1415166"/>
    <lineage>
        <taxon>Bacteria</taxon>
        <taxon>Bacillati</taxon>
        <taxon>Actinomycetota</taxon>
        <taxon>Actinomycetes</taxon>
        <taxon>Mycobacteriales</taxon>
        <taxon>Nocardiaceae</taxon>
        <taxon>Nocardia</taxon>
    </lineage>
</organism>
<dbReference type="Pfam" id="PF00877">
    <property type="entry name" value="NLPC_P60"/>
    <property type="match status" value="1"/>
</dbReference>
<dbReference type="InterPro" id="IPR000064">
    <property type="entry name" value="NLP_P60_dom"/>
</dbReference>
<dbReference type="KEGG" id="nno:NONO_c11210"/>
<dbReference type="PANTHER" id="PTHR47359:SF3">
    <property type="entry name" value="NLP_P60 DOMAIN-CONTAINING PROTEIN-RELATED"/>
    <property type="match status" value="1"/>
</dbReference>
<dbReference type="InterPro" id="IPR036689">
    <property type="entry name" value="ESAT-6-like_sf"/>
</dbReference>
<keyword evidence="8" id="KW-1185">Reference proteome</keyword>
<dbReference type="PANTHER" id="PTHR47359">
    <property type="entry name" value="PEPTIDOGLYCAN DL-ENDOPEPTIDASE CWLO"/>
    <property type="match status" value="1"/>
</dbReference>
<keyword evidence="4" id="KW-0788">Thiol protease</keyword>
<accession>W5TAD3</accession>
<feature type="region of interest" description="Disordered" evidence="5">
    <location>
        <begin position="161"/>
        <end position="181"/>
    </location>
</feature>
<dbReference type="eggNOG" id="COG0791">
    <property type="taxonomic scope" value="Bacteria"/>
</dbReference>
<feature type="domain" description="NlpC/P60" evidence="6">
    <location>
        <begin position="264"/>
        <end position="379"/>
    </location>
</feature>
<dbReference type="PATRIC" id="fig|1415166.3.peg.1136"/>
<dbReference type="EMBL" id="CP006850">
    <property type="protein sequence ID" value="AHH15928.1"/>
    <property type="molecule type" value="Genomic_DNA"/>
</dbReference>
<dbReference type="HOGENOM" id="CLU_060749_0_0_11"/>
<dbReference type="Gene3D" id="1.10.287.1060">
    <property type="entry name" value="ESAT-6-like"/>
    <property type="match status" value="1"/>
</dbReference>
<evidence type="ECO:0000256" key="1">
    <source>
        <dbReference type="ARBA" id="ARBA00007074"/>
    </source>
</evidence>
<dbReference type="SUPFAM" id="SSF140453">
    <property type="entry name" value="EsxAB dimer-like"/>
    <property type="match status" value="1"/>
</dbReference>
<evidence type="ECO:0000259" key="6">
    <source>
        <dbReference type="PROSITE" id="PS51935"/>
    </source>
</evidence>
<dbReference type="Proteomes" id="UP000019150">
    <property type="component" value="Chromosome"/>
</dbReference>
<dbReference type="AlphaFoldDB" id="W5TAD3"/>
<dbReference type="PROSITE" id="PS51935">
    <property type="entry name" value="NLPC_P60"/>
    <property type="match status" value="1"/>
</dbReference>
<dbReference type="OrthoDB" id="9815778at2"/>
<evidence type="ECO:0000256" key="2">
    <source>
        <dbReference type="ARBA" id="ARBA00022670"/>
    </source>
</evidence>
<name>W5TAD3_9NOCA</name>
<proteinExistence type="inferred from homology"/>
<evidence type="ECO:0000256" key="3">
    <source>
        <dbReference type="ARBA" id="ARBA00022801"/>
    </source>
</evidence>
<dbReference type="Gene3D" id="3.90.1720.10">
    <property type="entry name" value="endopeptidase domain like (from Nostoc punctiforme)"/>
    <property type="match status" value="1"/>
</dbReference>
<dbReference type="RefSeq" id="WP_038550260.1">
    <property type="nucleotide sequence ID" value="NZ_CP006850.1"/>
</dbReference>
<dbReference type="InterPro" id="IPR038765">
    <property type="entry name" value="Papain-like_cys_pep_sf"/>
</dbReference>
<comment type="similarity">
    <text evidence="1">Belongs to the peptidase C40 family.</text>
</comment>
<dbReference type="SUPFAM" id="SSF54001">
    <property type="entry name" value="Cysteine proteinases"/>
    <property type="match status" value="1"/>
</dbReference>
<protein>
    <submittedName>
        <fullName evidence="7">NLP/P60 family protein</fullName>
    </submittedName>
</protein>